<dbReference type="InterPro" id="IPR002110">
    <property type="entry name" value="Ankyrin_rpt"/>
</dbReference>
<gene>
    <name evidence="4" type="ORF">BCR32DRAFT_181555</name>
</gene>
<feature type="repeat" description="ANK" evidence="3">
    <location>
        <begin position="1"/>
        <end position="28"/>
    </location>
</feature>
<reference evidence="4 5" key="2">
    <citation type="submission" date="2016-08" db="EMBL/GenBank/DDBJ databases">
        <title>Pervasive Adenine N6-methylation of Active Genes in Fungi.</title>
        <authorList>
            <consortium name="DOE Joint Genome Institute"/>
            <person name="Mondo S.J."/>
            <person name="Dannebaum R.O."/>
            <person name="Kuo R.C."/>
            <person name="Labutti K."/>
            <person name="Haridas S."/>
            <person name="Kuo A."/>
            <person name="Salamov A."/>
            <person name="Ahrendt S.R."/>
            <person name="Lipzen A."/>
            <person name="Sullivan W."/>
            <person name="Andreopoulos W.B."/>
            <person name="Clum A."/>
            <person name="Lindquist E."/>
            <person name="Daum C."/>
            <person name="Ramamoorthy G.K."/>
            <person name="Gryganskyi A."/>
            <person name="Culley D."/>
            <person name="Magnuson J.K."/>
            <person name="James T.Y."/>
            <person name="O'Malley M.A."/>
            <person name="Stajich J.E."/>
            <person name="Spatafora J.W."/>
            <person name="Visel A."/>
            <person name="Grigoriev I.V."/>
        </authorList>
    </citation>
    <scope>NUCLEOTIDE SEQUENCE [LARGE SCALE GENOMIC DNA]</scope>
    <source>
        <strain evidence="4 5">S4</strain>
    </source>
</reference>
<keyword evidence="1" id="KW-0677">Repeat</keyword>
<reference evidence="4 5" key="1">
    <citation type="submission" date="2016-08" db="EMBL/GenBank/DDBJ databases">
        <title>A Parts List for Fungal Cellulosomes Revealed by Comparative Genomics.</title>
        <authorList>
            <consortium name="DOE Joint Genome Institute"/>
            <person name="Haitjema C.H."/>
            <person name="Gilmore S.P."/>
            <person name="Henske J.K."/>
            <person name="Solomon K.V."/>
            <person name="De Groot R."/>
            <person name="Kuo A."/>
            <person name="Mondo S.J."/>
            <person name="Salamov A.A."/>
            <person name="Labutti K."/>
            <person name="Zhao Z."/>
            <person name="Chiniquy J."/>
            <person name="Barry K."/>
            <person name="Brewer H.M."/>
            <person name="Purvine S.O."/>
            <person name="Wright A.T."/>
            <person name="Boxma B."/>
            <person name="Van Alen T."/>
            <person name="Hackstein J.H."/>
            <person name="Baker S.E."/>
            <person name="Grigoriev I.V."/>
            <person name="O'Malley M.A."/>
        </authorList>
    </citation>
    <scope>NUCLEOTIDE SEQUENCE [LARGE SCALE GENOMIC DNA]</scope>
    <source>
        <strain evidence="4 5">S4</strain>
    </source>
</reference>
<dbReference type="Gene3D" id="1.25.40.20">
    <property type="entry name" value="Ankyrin repeat-containing domain"/>
    <property type="match status" value="1"/>
</dbReference>
<proteinExistence type="predicted"/>
<keyword evidence="5" id="KW-1185">Reference proteome</keyword>
<dbReference type="STRING" id="1754192.A0A1Y1VHM1"/>
<comment type="caution">
    <text evidence="4">The sequence shown here is derived from an EMBL/GenBank/DDBJ whole genome shotgun (WGS) entry which is preliminary data.</text>
</comment>
<dbReference type="OrthoDB" id="19174at2759"/>
<feature type="non-terminal residue" evidence="4">
    <location>
        <position position="1"/>
    </location>
</feature>
<feature type="repeat" description="ANK" evidence="3">
    <location>
        <begin position="29"/>
        <end position="61"/>
    </location>
</feature>
<feature type="non-terminal residue" evidence="4">
    <location>
        <position position="66"/>
    </location>
</feature>
<dbReference type="Proteomes" id="UP000193944">
    <property type="component" value="Unassembled WGS sequence"/>
</dbReference>
<evidence type="ECO:0000313" key="4">
    <source>
        <dbReference type="EMBL" id="ORX55833.1"/>
    </source>
</evidence>
<accession>A0A1Y1VHM1</accession>
<dbReference type="PANTHER" id="PTHR24171">
    <property type="entry name" value="ANKYRIN REPEAT DOMAIN-CONTAINING PROTEIN 39-RELATED"/>
    <property type="match status" value="1"/>
</dbReference>
<dbReference type="EMBL" id="MCFG01000712">
    <property type="protein sequence ID" value="ORX55833.1"/>
    <property type="molecule type" value="Genomic_DNA"/>
</dbReference>
<dbReference type="AlphaFoldDB" id="A0A1Y1VHM1"/>
<dbReference type="Pfam" id="PF12796">
    <property type="entry name" value="Ank_2"/>
    <property type="match status" value="1"/>
</dbReference>
<evidence type="ECO:0000256" key="2">
    <source>
        <dbReference type="ARBA" id="ARBA00023043"/>
    </source>
</evidence>
<dbReference type="InterPro" id="IPR036770">
    <property type="entry name" value="Ankyrin_rpt-contain_sf"/>
</dbReference>
<keyword evidence="2 3" id="KW-0040">ANK repeat</keyword>
<dbReference type="PROSITE" id="PS50297">
    <property type="entry name" value="ANK_REP_REGION"/>
    <property type="match status" value="2"/>
</dbReference>
<protein>
    <submittedName>
        <fullName evidence="4">Ankyrin</fullName>
    </submittedName>
</protein>
<name>A0A1Y1VHM1_9FUNG</name>
<evidence type="ECO:0000256" key="3">
    <source>
        <dbReference type="PROSITE-ProRule" id="PRU00023"/>
    </source>
</evidence>
<organism evidence="4 5">
    <name type="scientific">Anaeromyces robustus</name>
    <dbReference type="NCBI Taxonomy" id="1754192"/>
    <lineage>
        <taxon>Eukaryota</taxon>
        <taxon>Fungi</taxon>
        <taxon>Fungi incertae sedis</taxon>
        <taxon>Chytridiomycota</taxon>
        <taxon>Chytridiomycota incertae sedis</taxon>
        <taxon>Neocallimastigomycetes</taxon>
        <taxon>Neocallimastigales</taxon>
        <taxon>Neocallimastigaceae</taxon>
        <taxon>Anaeromyces</taxon>
    </lineage>
</organism>
<dbReference type="SMART" id="SM00248">
    <property type="entry name" value="ANK"/>
    <property type="match status" value="2"/>
</dbReference>
<dbReference type="SUPFAM" id="SSF48403">
    <property type="entry name" value="Ankyrin repeat"/>
    <property type="match status" value="1"/>
</dbReference>
<evidence type="ECO:0000313" key="5">
    <source>
        <dbReference type="Proteomes" id="UP000193944"/>
    </source>
</evidence>
<sequence>LNGAYQNGNETIINYLIEKGADIHKENNDGETPLFFVCENGNENGVRYLIEHGAQINKENNNGETP</sequence>
<evidence type="ECO:0000256" key="1">
    <source>
        <dbReference type="ARBA" id="ARBA00022737"/>
    </source>
</evidence>
<dbReference type="PROSITE" id="PS50088">
    <property type="entry name" value="ANK_REPEAT"/>
    <property type="match status" value="2"/>
</dbReference>